<name>A0A9X2BYJ8_9PROT</name>
<dbReference type="AlphaFoldDB" id="A0A9X2BYJ8"/>
<accession>A0A9X2BYJ8</accession>
<organism evidence="1 2">
    <name type="scientific">Roseomonas acroporae</name>
    <dbReference type="NCBI Taxonomy" id="2937791"/>
    <lineage>
        <taxon>Bacteria</taxon>
        <taxon>Pseudomonadati</taxon>
        <taxon>Pseudomonadota</taxon>
        <taxon>Alphaproteobacteria</taxon>
        <taxon>Acetobacterales</taxon>
        <taxon>Roseomonadaceae</taxon>
        <taxon>Roseomonas</taxon>
    </lineage>
</organism>
<gene>
    <name evidence="1" type="ORF">M0638_17155</name>
</gene>
<sequence>MGGGIGLPRRIGRGILAEMHATGSIYIEIIFHFYPDHARTPVGKRCLPARPNVNRQARKGGILSAISGTGLETATMRKVVLRLVPFLMICHFFSLLDRSSIGVASSSAVTGHSPRAACTIGTISASRRAIVASATLTATAHRNRLRQIKRTRAQVSSVRLQ</sequence>
<reference evidence="1" key="1">
    <citation type="submission" date="2022-04" db="EMBL/GenBank/DDBJ databases">
        <title>Roseomonas acroporae sp. nov., isolated from coral Acropora digitifera.</title>
        <authorList>
            <person name="Sun H."/>
        </authorList>
    </citation>
    <scope>NUCLEOTIDE SEQUENCE</scope>
    <source>
        <strain evidence="1">NAR14</strain>
    </source>
</reference>
<evidence type="ECO:0000313" key="1">
    <source>
        <dbReference type="EMBL" id="MCK8786105.1"/>
    </source>
</evidence>
<keyword evidence="2" id="KW-1185">Reference proteome</keyword>
<evidence type="ECO:0000313" key="2">
    <source>
        <dbReference type="Proteomes" id="UP001139516"/>
    </source>
</evidence>
<dbReference type="Proteomes" id="UP001139516">
    <property type="component" value="Unassembled WGS sequence"/>
</dbReference>
<proteinExistence type="predicted"/>
<dbReference type="EMBL" id="JALPRX010000073">
    <property type="protein sequence ID" value="MCK8786105.1"/>
    <property type="molecule type" value="Genomic_DNA"/>
</dbReference>
<comment type="caution">
    <text evidence="1">The sequence shown here is derived from an EMBL/GenBank/DDBJ whole genome shotgun (WGS) entry which is preliminary data.</text>
</comment>
<dbReference type="RefSeq" id="WP_248668221.1">
    <property type="nucleotide sequence ID" value="NZ_JALPRX010000073.1"/>
</dbReference>
<protein>
    <submittedName>
        <fullName evidence="1">Uncharacterized protein</fullName>
    </submittedName>
</protein>